<dbReference type="OrthoDB" id="6485510at2759"/>
<comment type="similarity">
    <text evidence="2">Belongs to the ERG28 family.</text>
</comment>
<evidence type="ECO:0000313" key="15">
    <source>
        <dbReference type="RefSeq" id="XP_022324427.1"/>
    </source>
</evidence>
<feature type="transmembrane region" description="Helical" evidence="13">
    <location>
        <begin position="54"/>
        <end position="73"/>
    </location>
</feature>
<dbReference type="Proteomes" id="UP000694844">
    <property type="component" value="Chromosome 3"/>
</dbReference>
<dbReference type="InterPro" id="IPR005352">
    <property type="entry name" value="Erg28"/>
</dbReference>
<feature type="transmembrane region" description="Helical" evidence="13">
    <location>
        <begin position="113"/>
        <end position="134"/>
    </location>
</feature>
<keyword evidence="14" id="KW-1185">Reference proteome</keyword>
<protein>
    <submittedName>
        <fullName evidence="15">Probable ergosterol biosynthetic protein 28</fullName>
    </submittedName>
</protein>
<feature type="transmembrane region" description="Helical" evidence="13">
    <location>
        <begin position="85"/>
        <end position="107"/>
    </location>
</feature>
<evidence type="ECO:0000256" key="8">
    <source>
        <dbReference type="ARBA" id="ARBA00023011"/>
    </source>
</evidence>
<reference evidence="15" key="1">
    <citation type="submission" date="2025-08" db="UniProtKB">
        <authorList>
            <consortium name="RefSeq"/>
        </authorList>
    </citation>
    <scope>IDENTIFICATION</scope>
    <source>
        <tissue evidence="15">Whole sample</tissue>
    </source>
</reference>
<evidence type="ECO:0000256" key="4">
    <source>
        <dbReference type="ARBA" id="ARBA00022692"/>
    </source>
</evidence>
<evidence type="ECO:0000256" key="7">
    <source>
        <dbReference type="ARBA" id="ARBA00022989"/>
    </source>
</evidence>
<dbReference type="AlphaFoldDB" id="A0A8B8D8J3"/>
<evidence type="ECO:0000256" key="3">
    <source>
        <dbReference type="ARBA" id="ARBA00022516"/>
    </source>
</evidence>
<evidence type="ECO:0000256" key="6">
    <source>
        <dbReference type="ARBA" id="ARBA00022955"/>
    </source>
</evidence>
<feature type="transmembrane region" description="Helical" evidence="13">
    <location>
        <begin position="16"/>
        <end position="34"/>
    </location>
</feature>
<accession>A0A8B8D8J3</accession>
<dbReference type="GO" id="GO:0005789">
    <property type="term" value="C:endoplasmic reticulum membrane"/>
    <property type="evidence" value="ECO:0007669"/>
    <property type="project" value="UniProtKB-SubCell"/>
</dbReference>
<keyword evidence="10 13" id="KW-0472">Membrane</keyword>
<evidence type="ECO:0000256" key="13">
    <source>
        <dbReference type="SAM" id="Phobius"/>
    </source>
</evidence>
<gene>
    <name evidence="15" type="primary">LOC111125180</name>
</gene>
<evidence type="ECO:0000256" key="11">
    <source>
        <dbReference type="ARBA" id="ARBA00023166"/>
    </source>
</evidence>
<dbReference type="PANTHER" id="PTHR15451">
    <property type="entry name" value="ERGOSTEROL BIOSYNTHETIC PROTEIN 28-RELATED"/>
    <property type="match status" value="1"/>
</dbReference>
<keyword evidence="6" id="KW-0752">Steroid biosynthesis</keyword>
<dbReference type="KEGG" id="cvn:111125180"/>
<organism evidence="14 15">
    <name type="scientific">Crassostrea virginica</name>
    <name type="common">Eastern oyster</name>
    <dbReference type="NCBI Taxonomy" id="6565"/>
    <lineage>
        <taxon>Eukaryota</taxon>
        <taxon>Metazoa</taxon>
        <taxon>Spiralia</taxon>
        <taxon>Lophotrochozoa</taxon>
        <taxon>Mollusca</taxon>
        <taxon>Bivalvia</taxon>
        <taxon>Autobranchia</taxon>
        <taxon>Pteriomorphia</taxon>
        <taxon>Ostreida</taxon>
        <taxon>Ostreoidea</taxon>
        <taxon>Ostreidae</taxon>
        <taxon>Crassostrea</taxon>
    </lineage>
</organism>
<name>A0A8B8D8J3_CRAVI</name>
<keyword evidence="5" id="KW-0256">Endoplasmic reticulum</keyword>
<keyword evidence="7 13" id="KW-1133">Transmembrane helix</keyword>
<dbReference type="RefSeq" id="XP_022324427.1">
    <property type="nucleotide sequence ID" value="XM_022468719.1"/>
</dbReference>
<evidence type="ECO:0000256" key="12">
    <source>
        <dbReference type="ARBA" id="ARBA00023221"/>
    </source>
</evidence>
<proteinExistence type="inferred from homology"/>
<keyword evidence="3" id="KW-0444">Lipid biosynthesis</keyword>
<keyword evidence="11" id="KW-1207">Sterol metabolism</keyword>
<evidence type="ECO:0000256" key="5">
    <source>
        <dbReference type="ARBA" id="ARBA00022824"/>
    </source>
</evidence>
<dbReference type="GeneID" id="111125180"/>
<keyword evidence="12" id="KW-0753">Steroid metabolism</keyword>
<dbReference type="Pfam" id="PF03694">
    <property type="entry name" value="Erg28"/>
    <property type="match status" value="1"/>
</dbReference>
<keyword evidence="9" id="KW-0443">Lipid metabolism</keyword>
<comment type="subcellular location">
    <subcellularLocation>
        <location evidence="1">Endoplasmic reticulum membrane</location>
        <topology evidence="1">Multi-pass membrane protein</topology>
    </subcellularLocation>
</comment>
<keyword evidence="8" id="KW-0756">Sterol biosynthesis</keyword>
<dbReference type="GO" id="GO:0030674">
    <property type="term" value="F:protein-macromolecule adaptor activity"/>
    <property type="evidence" value="ECO:0007669"/>
    <property type="project" value="TreeGrafter"/>
</dbReference>
<dbReference type="PANTHER" id="PTHR15451:SF19">
    <property type="entry name" value="ERGOSTEROL BIOSYNTHETIC PROTEIN 28 HOMOLOG"/>
    <property type="match status" value="1"/>
</dbReference>
<evidence type="ECO:0000256" key="9">
    <source>
        <dbReference type="ARBA" id="ARBA00023098"/>
    </source>
</evidence>
<evidence type="ECO:0000313" key="14">
    <source>
        <dbReference type="Proteomes" id="UP000694844"/>
    </source>
</evidence>
<evidence type="ECO:0000256" key="2">
    <source>
        <dbReference type="ARBA" id="ARBA00005377"/>
    </source>
</evidence>
<dbReference type="GO" id="GO:0016126">
    <property type="term" value="P:sterol biosynthetic process"/>
    <property type="evidence" value="ECO:0007669"/>
    <property type="project" value="UniProtKB-KW"/>
</dbReference>
<evidence type="ECO:0000256" key="10">
    <source>
        <dbReference type="ARBA" id="ARBA00023136"/>
    </source>
</evidence>
<evidence type="ECO:0000256" key="1">
    <source>
        <dbReference type="ARBA" id="ARBA00004477"/>
    </source>
</evidence>
<sequence>MKKKEKTFTFTKSVRVWLAVISVVNVGDSFQFFVNYSLLSTQIYTLSPQYANPAFGRIYGILIFILAVLRLSCAIDIHNRSNYNLTLVSFMLVFGNTLLELFVYRTVQVNFSILLNLFLSSVSIILMVLGYSFVREDPSIDLEADKFERRKKS</sequence>
<keyword evidence="4 13" id="KW-0812">Transmembrane</keyword>